<feature type="domain" description="Fe2OG dioxygenase" evidence="3">
    <location>
        <begin position="81"/>
        <end position="200"/>
    </location>
</feature>
<dbReference type="PROSITE" id="PS51471">
    <property type="entry name" value="FE2OG_OXY"/>
    <property type="match status" value="1"/>
</dbReference>
<comment type="similarity">
    <text evidence="1">Belongs to the iron/ascorbate-dependent oxidoreductase family.</text>
</comment>
<reference evidence="4" key="1">
    <citation type="submission" date="2021-01" db="EMBL/GenBank/DDBJ databases">
        <authorList>
            <person name="Corre E."/>
            <person name="Pelletier E."/>
            <person name="Niang G."/>
            <person name="Scheremetjew M."/>
            <person name="Finn R."/>
            <person name="Kale V."/>
            <person name="Holt S."/>
            <person name="Cochrane G."/>
            <person name="Meng A."/>
            <person name="Brown T."/>
            <person name="Cohen L."/>
        </authorList>
    </citation>
    <scope>NUCLEOTIDE SEQUENCE</scope>
    <source>
        <strain evidence="4">RCC3387</strain>
    </source>
</reference>
<keyword evidence="1" id="KW-0560">Oxidoreductase</keyword>
<sequence length="266" mass="27524">MGGPSPREAAPPAVGGAGSSVQMGYGGTHSVDDAQLMPPGVVEPARAFVQESRVLSGALCRVVEMSLGVPPEELRALVDVDGGGIRIAHYPALDDTSSAAAARGAQRYGAHVDSGGVTVLSLDTSNPGGLQVDLSHAGIDADEACRDWADVPHVEGALVCNVGALLCRWTRGKWRASVHRVLTGDASRQRISLVTSAVAPRADAPPTAGFSSCIGGAVGEEAEVVIASDFLRRRVALHRSEYADERGLTTTSALQEESARVKALKV</sequence>
<dbReference type="SUPFAM" id="SSF51197">
    <property type="entry name" value="Clavaminate synthase-like"/>
    <property type="match status" value="1"/>
</dbReference>
<feature type="region of interest" description="Disordered" evidence="2">
    <location>
        <begin position="1"/>
        <end position="32"/>
    </location>
</feature>
<dbReference type="InterPro" id="IPR027443">
    <property type="entry name" value="IPNS-like_sf"/>
</dbReference>
<dbReference type="AlphaFoldDB" id="A0A7S2Q6J3"/>
<dbReference type="GO" id="GO:0046872">
    <property type="term" value="F:metal ion binding"/>
    <property type="evidence" value="ECO:0007669"/>
    <property type="project" value="UniProtKB-KW"/>
</dbReference>
<gene>
    <name evidence="4" type="ORF">BRAN1462_LOCUS52031</name>
</gene>
<dbReference type="PANTHER" id="PTHR47990">
    <property type="entry name" value="2-OXOGLUTARATE (2OG) AND FE(II)-DEPENDENT OXYGENASE SUPERFAMILY PROTEIN-RELATED"/>
    <property type="match status" value="1"/>
</dbReference>
<protein>
    <recommendedName>
        <fullName evidence="3">Fe2OG dioxygenase domain-containing protein</fullName>
    </recommendedName>
</protein>
<proteinExistence type="inferred from homology"/>
<name>A0A7S2Q6J3_9DINO</name>
<dbReference type="GO" id="GO:0016491">
    <property type="term" value="F:oxidoreductase activity"/>
    <property type="evidence" value="ECO:0007669"/>
    <property type="project" value="UniProtKB-KW"/>
</dbReference>
<dbReference type="Pfam" id="PF03171">
    <property type="entry name" value="2OG-FeII_Oxy"/>
    <property type="match status" value="1"/>
</dbReference>
<organism evidence="4">
    <name type="scientific">Zooxanthella nutricula</name>
    <dbReference type="NCBI Taxonomy" id="1333877"/>
    <lineage>
        <taxon>Eukaryota</taxon>
        <taxon>Sar</taxon>
        <taxon>Alveolata</taxon>
        <taxon>Dinophyceae</taxon>
        <taxon>Peridiniales</taxon>
        <taxon>Peridiniales incertae sedis</taxon>
        <taxon>Zooxanthella</taxon>
    </lineage>
</organism>
<evidence type="ECO:0000256" key="2">
    <source>
        <dbReference type="SAM" id="MobiDB-lite"/>
    </source>
</evidence>
<accession>A0A7S2Q6J3</accession>
<dbReference type="Gene3D" id="2.60.120.330">
    <property type="entry name" value="B-lactam Antibiotic, Isopenicillin N Synthase, Chain"/>
    <property type="match status" value="1"/>
</dbReference>
<dbReference type="InterPro" id="IPR044861">
    <property type="entry name" value="IPNS-like_FE2OG_OXY"/>
</dbReference>
<evidence type="ECO:0000313" key="4">
    <source>
        <dbReference type="EMBL" id="CAD9634209.1"/>
    </source>
</evidence>
<evidence type="ECO:0000256" key="1">
    <source>
        <dbReference type="RuleBase" id="RU003682"/>
    </source>
</evidence>
<keyword evidence="1" id="KW-0408">Iron</keyword>
<dbReference type="EMBL" id="HBGW01081986">
    <property type="protein sequence ID" value="CAD9634209.1"/>
    <property type="molecule type" value="Transcribed_RNA"/>
</dbReference>
<keyword evidence="1" id="KW-0479">Metal-binding</keyword>
<dbReference type="InterPro" id="IPR005123">
    <property type="entry name" value="Oxoglu/Fe-dep_dioxygenase_dom"/>
</dbReference>
<evidence type="ECO:0000259" key="3">
    <source>
        <dbReference type="PROSITE" id="PS51471"/>
    </source>
</evidence>
<dbReference type="InterPro" id="IPR050231">
    <property type="entry name" value="Iron_ascorbate_oxido_reductase"/>
</dbReference>